<evidence type="ECO:0000313" key="1">
    <source>
        <dbReference type="EMBL" id="KAK2190979.1"/>
    </source>
</evidence>
<comment type="caution">
    <text evidence="1">The sequence shown here is derived from an EMBL/GenBank/DDBJ whole genome shotgun (WGS) entry which is preliminary data.</text>
</comment>
<sequence>MLIRPDVAATSTAVARKALGPGMQGPTGYSSFSIESLIAPSQPRVQPPLFNGGLLAVQGTAVEGFIPPHIACSLAGAGLRLSPEMSIFPRPIASALPVHTTQGILGQNYAQLVNVSSAGLLSLSPSGQLVSGCLRPWDMSTSDRHLSAVGCLAGKVKTSSDSASAKTSQPQEPSGMFVLKQLVNATRHVVVKYRDEYI</sequence>
<name>A0AAD9PA11_RIDPI</name>
<accession>A0AAD9PA11</accession>
<dbReference type="Proteomes" id="UP001209878">
    <property type="component" value="Unassembled WGS sequence"/>
</dbReference>
<dbReference type="AlphaFoldDB" id="A0AAD9PA11"/>
<gene>
    <name evidence="1" type="ORF">NP493_63g01000</name>
</gene>
<organism evidence="1 2">
    <name type="scientific">Ridgeia piscesae</name>
    <name type="common">Tubeworm</name>
    <dbReference type="NCBI Taxonomy" id="27915"/>
    <lineage>
        <taxon>Eukaryota</taxon>
        <taxon>Metazoa</taxon>
        <taxon>Spiralia</taxon>
        <taxon>Lophotrochozoa</taxon>
        <taxon>Annelida</taxon>
        <taxon>Polychaeta</taxon>
        <taxon>Sedentaria</taxon>
        <taxon>Canalipalpata</taxon>
        <taxon>Sabellida</taxon>
        <taxon>Siboglinidae</taxon>
        <taxon>Ridgeia</taxon>
    </lineage>
</organism>
<proteinExistence type="predicted"/>
<reference evidence="1" key="1">
    <citation type="journal article" date="2023" name="Mol. Biol. Evol.">
        <title>Third-Generation Sequencing Reveals the Adaptive Role of the Epigenome in Three Deep-Sea Polychaetes.</title>
        <authorList>
            <person name="Perez M."/>
            <person name="Aroh O."/>
            <person name="Sun Y."/>
            <person name="Lan Y."/>
            <person name="Juniper S.K."/>
            <person name="Young C.R."/>
            <person name="Angers B."/>
            <person name="Qian P.Y."/>
        </authorList>
    </citation>
    <scope>NUCLEOTIDE SEQUENCE</scope>
    <source>
        <strain evidence="1">R07B-5</strain>
    </source>
</reference>
<protein>
    <submittedName>
        <fullName evidence="1">Uncharacterized protein</fullName>
    </submittedName>
</protein>
<evidence type="ECO:0000313" key="2">
    <source>
        <dbReference type="Proteomes" id="UP001209878"/>
    </source>
</evidence>
<dbReference type="EMBL" id="JAODUO010000063">
    <property type="protein sequence ID" value="KAK2190979.1"/>
    <property type="molecule type" value="Genomic_DNA"/>
</dbReference>
<keyword evidence="2" id="KW-1185">Reference proteome</keyword>